<comment type="caution">
    <text evidence="4">The sequence shown here is derived from an EMBL/GenBank/DDBJ whole genome shotgun (WGS) entry which is preliminary data.</text>
</comment>
<accession>A0A6A4F3R4</accession>
<protein>
    <submittedName>
        <fullName evidence="4">Uncharacterized protein</fullName>
    </submittedName>
</protein>
<sequence>MFLYEKQFASLQGIYRAFEKAGSLAVTKFLFKMEKIPAQSITTAFQNELYAPGCDLYDLIDLVTILYDDPNISCEVVCAALQNAASLGHLRIVDFLMNKPEIAQSVKHVALVFQFKTIAKQLFNFWRRSNTDSSPLRMKHCSQSISSGKS</sequence>
<evidence type="ECO:0000256" key="1">
    <source>
        <dbReference type="SAM" id="MobiDB-lite"/>
    </source>
</evidence>
<dbReference type="EMBL" id="QXFV01001012">
    <property type="protein sequence ID" value="KAE9018057.1"/>
    <property type="molecule type" value="Genomic_DNA"/>
</dbReference>
<dbReference type="EMBL" id="QXFT01000973">
    <property type="protein sequence ID" value="KAE9332280.1"/>
    <property type="molecule type" value="Genomic_DNA"/>
</dbReference>
<keyword evidence="6" id="KW-1185">Reference proteome</keyword>
<dbReference type="Proteomes" id="UP000434957">
    <property type="component" value="Unassembled WGS sequence"/>
</dbReference>
<evidence type="ECO:0000313" key="7">
    <source>
        <dbReference type="Proteomes" id="UP000435112"/>
    </source>
</evidence>
<dbReference type="Proteomes" id="UP000429607">
    <property type="component" value="Unassembled WGS sequence"/>
</dbReference>
<feature type="region of interest" description="Disordered" evidence="1">
    <location>
        <begin position="131"/>
        <end position="150"/>
    </location>
</feature>
<evidence type="ECO:0000313" key="2">
    <source>
        <dbReference type="EMBL" id="KAE9012871.1"/>
    </source>
</evidence>
<proteinExistence type="predicted"/>
<gene>
    <name evidence="3" type="ORF">PR001_g14233</name>
    <name evidence="2" type="ORF">PR002_g14679</name>
    <name evidence="4" type="ORF">PR003_g14590</name>
</gene>
<evidence type="ECO:0000313" key="3">
    <source>
        <dbReference type="EMBL" id="KAE9018057.1"/>
    </source>
</evidence>
<evidence type="ECO:0000313" key="4">
    <source>
        <dbReference type="EMBL" id="KAE9332280.1"/>
    </source>
</evidence>
<organism evidence="4 6">
    <name type="scientific">Phytophthora rubi</name>
    <dbReference type="NCBI Taxonomy" id="129364"/>
    <lineage>
        <taxon>Eukaryota</taxon>
        <taxon>Sar</taxon>
        <taxon>Stramenopiles</taxon>
        <taxon>Oomycota</taxon>
        <taxon>Peronosporomycetes</taxon>
        <taxon>Peronosporales</taxon>
        <taxon>Peronosporaceae</taxon>
        <taxon>Phytophthora</taxon>
    </lineage>
</organism>
<dbReference type="Proteomes" id="UP000435112">
    <property type="component" value="Unassembled WGS sequence"/>
</dbReference>
<dbReference type="EMBL" id="QXFU01001029">
    <property type="protein sequence ID" value="KAE9012871.1"/>
    <property type="molecule type" value="Genomic_DNA"/>
</dbReference>
<feature type="compositionally biased region" description="Polar residues" evidence="1">
    <location>
        <begin position="141"/>
        <end position="150"/>
    </location>
</feature>
<name>A0A6A4F3R4_9STRA</name>
<dbReference type="OrthoDB" id="125208at2759"/>
<evidence type="ECO:0000313" key="6">
    <source>
        <dbReference type="Proteomes" id="UP000434957"/>
    </source>
</evidence>
<dbReference type="AlphaFoldDB" id="A0A6A4F3R4"/>
<evidence type="ECO:0000313" key="5">
    <source>
        <dbReference type="Proteomes" id="UP000429607"/>
    </source>
</evidence>
<reference evidence="4 6" key="1">
    <citation type="submission" date="2018-08" db="EMBL/GenBank/DDBJ databases">
        <title>Genomic investigation of the strawberry pathogen Phytophthora fragariae indicates pathogenicity is determined by transcriptional variation in three key races.</title>
        <authorList>
            <person name="Adams T.M."/>
            <person name="Armitage A.D."/>
            <person name="Sobczyk M.K."/>
            <person name="Bates H.J."/>
            <person name="Dunwell J.M."/>
            <person name="Nellist C.F."/>
            <person name="Harrison R.J."/>
        </authorList>
    </citation>
    <scope>NUCLEOTIDE SEQUENCE [LARGE SCALE GENOMIC DNA]</scope>
    <source>
        <strain evidence="3 5">SCRP249</strain>
        <strain evidence="2 7">SCRP324</strain>
        <strain evidence="4 6">SCRP333</strain>
    </source>
</reference>